<feature type="domain" description="Helix-hairpin-helix DNA-binding motif class 1" evidence="3">
    <location>
        <begin position="179"/>
        <end position="198"/>
    </location>
</feature>
<dbReference type="Gene3D" id="1.10.150.280">
    <property type="entry name" value="AF1531-like domain"/>
    <property type="match status" value="1"/>
</dbReference>
<dbReference type="InterPro" id="IPR004509">
    <property type="entry name" value="Competence_ComEA_HhH"/>
</dbReference>
<sequence length="231" mass="25483">MFDNLRDFWEDNRTKIIIISLVGAIAVCLFVPFGKQSQVEETQQASSFEINSTSKYSTQEVSSAFSINNNGNLYVDIKGAVNHPGAYQMNDNQRVGDVIEKAGGLTSNADLNRVNLAQKLNDQMIIYVPRKGETIPISLNSQQTQNNNPSNSTEATVNSNAEQHASSIGKINLNTATLDQLQQLDGVGEKKAQKIIDYRQQHNGFKQIDELKNVDGIGDKSFEKLSSQVCV</sequence>
<dbReference type="Pfam" id="PF10531">
    <property type="entry name" value="SLBB"/>
    <property type="match status" value="1"/>
</dbReference>
<feature type="compositionally biased region" description="Polar residues" evidence="1">
    <location>
        <begin position="154"/>
        <end position="163"/>
    </location>
</feature>
<dbReference type="GO" id="GO:0015627">
    <property type="term" value="C:type II protein secretion system complex"/>
    <property type="evidence" value="ECO:0007669"/>
    <property type="project" value="TreeGrafter"/>
</dbReference>
<evidence type="ECO:0000256" key="2">
    <source>
        <dbReference type="SAM" id="Phobius"/>
    </source>
</evidence>
<dbReference type="InterPro" id="IPR019554">
    <property type="entry name" value="Soluble_ligand-bd"/>
</dbReference>
<reference evidence="4" key="1">
    <citation type="journal article" date="2021" name="PeerJ">
        <title>Extensive microbial diversity within the chicken gut microbiome revealed by metagenomics and culture.</title>
        <authorList>
            <person name="Gilroy R."/>
            <person name="Ravi A."/>
            <person name="Getino M."/>
            <person name="Pursley I."/>
            <person name="Horton D.L."/>
            <person name="Alikhan N.F."/>
            <person name="Baker D."/>
            <person name="Gharbi K."/>
            <person name="Hall N."/>
            <person name="Watson M."/>
            <person name="Adriaenssens E.M."/>
            <person name="Foster-Nyarko E."/>
            <person name="Jarju S."/>
            <person name="Secka A."/>
            <person name="Antonio M."/>
            <person name="Oren A."/>
            <person name="Chaudhuri R.R."/>
            <person name="La Ragione R."/>
            <person name="Hildebrand F."/>
            <person name="Pallen M.J."/>
        </authorList>
    </citation>
    <scope>NUCLEOTIDE SEQUENCE</scope>
    <source>
        <strain evidence="4">6627</strain>
    </source>
</reference>
<reference evidence="4" key="2">
    <citation type="submission" date="2021-04" db="EMBL/GenBank/DDBJ databases">
        <authorList>
            <person name="Gilroy R."/>
        </authorList>
    </citation>
    <scope>NUCLEOTIDE SEQUENCE</scope>
    <source>
        <strain evidence="4">6627</strain>
    </source>
</reference>
<dbReference type="GO" id="GO:0006281">
    <property type="term" value="P:DNA repair"/>
    <property type="evidence" value="ECO:0007669"/>
    <property type="project" value="InterPro"/>
</dbReference>
<gene>
    <name evidence="4" type="ORF">H9861_05955</name>
</gene>
<dbReference type="AlphaFoldDB" id="A0A9D1UXL7"/>
<evidence type="ECO:0000256" key="1">
    <source>
        <dbReference type="SAM" id="MobiDB-lite"/>
    </source>
</evidence>
<feature type="region of interest" description="Disordered" evidence="1">
    <location>
        <begin position="140"/>
        <end position="163"/>
    </location>
</feature>
<dbReference type="Gene3D" id="3.10.560.10">
    <property type="entry name" value="Outer membrane lipoprotein wza domain like"/>
    <property type="match status" value="1"/>
</dbReference>
<name>A0A9D1UXL7_9LACO</name>
<protein>
    <submittedName>
        <fullName evidence="4">Helix-hairpin-helix domain-containing protein</fullName>
    </submittedName>
</protein>
<dbReference type="InterPro" id="IPR003583">
    <property type="entry name" value="Hlx-hairpin-Hlx_DNA-bd_motif"/>
</dbReference>
<dbReference type="SUPFAM" id="SSF47781">
    <property type="entry name" value="RuvA domain 2-like"/>
    <property type="match status" value="1"/>
</dbReference>
<dbReference type="SMART" id="SM00278">
    <property type="entry name" value="HhH1"/>
    <property type="match status" value="2"/>
</dbReference>
<dbReference type="GO" id="GO:0003677">
    <property type="term" value="F:DNA binding"/>
    <property type="evidence" value="ECO:0007669"/>
    <property type="project" value="InterPro"/>
</dbReference>
<dbReference type="InterPro" id="IPR051675">
    <property type="entry name" value="Endo/Exo/Phosphatase_dom_1"/>
</dbReference>
<organism evidence="4 5">
    <name type="scientific">Candidatus Ligilactobacillus excrementigallinarum</name>
    <dbReference type="NCBI Taxonomy" id="2838641"/>
    <lineage>
        <taxon>Bacteria</taxon>
        <taxon>Bacillati</taxon>
        <taxon>Bacillota</taxon>
        <taxon>Bacilli</taxon>
        <taxon>Lactobacillales</taxon>
        <taxon>Lactobacillaceae</taxon>
        <taxon>Ligilactobacillus</taxon>
    </lineage>
</organism>
<dbReference type="PANTHER" id="PTHR21180:SF32">
    <property type="entry name" value="ENDONUCLEASE_EXONUCLEASE_PHOSPHATASE FAMILY DOMAIN-CONTAINING PROTEIN 1"/>
    <property type="match status" value="1"/>
</dbReference>
<dbReference type="PANTHER" id="PTHR21180">
    <property type="entry name" value="ENDONUCLEASE/EXONUCLEASE/PHOSPHATASE FAMILY DOMAIN-CONTAINING PROTEIN 1"/>
    <property type="match status" value="1"/>
</dbReference>
<keyword evidence="2" id="KW-0812">Transmembrane</keyword>
<feature type="domain" description="Helix-hairpin-helix DNA-binding motif class 1" evidence="3">
    <location>
        <begin position="209"/>
        <end position="228"/>
    </location>
</feature>
<feature type="compositionally biased region" description="Low complexity" evidence="1">
    <location>
        <begin position="140"/>
        <end position="153"/>
    </location>
</feature>
<dbReference type="GO" id="GO:0015628">
    <property type="term" value="P:protein secretion by the type II secretion system"/>
    <property type="evidence" value="ECO:0007669"/>
    <property type="project" value="TreeGrafter"/>
</dbReference>
<dbReference type="Proteomes" id="UP000823963">
    <property type="component" value="Unassembled WGS sequence"/>
</dbReference>
<keyword evidence="2" id="KW-0472">Membrane</keyword>
<proteinExistence type="predicted"/>
<dbReference type="InterPro" id="IPR010994">
    <property type="entry name" value="RuvA_2-like"/>
</dbReference>
<keyword evidence="2" id="KW-1133">Transmembrane helix</keyword>
<comment type="caution">
    <text evidence="4">The sequence shown here is derived from an EMBL/GenBank/DDBJ whole genome shotgun (WGS) entry which is preliminary data.</text>
</comment>
<evidence type="ECO:0000259" key="3">
    <source>
        <dbReference type="SMART" id="SM00278"/>
    </source>
</evidence>
<evidence type="ECO:0000313" key="5">
    <source>
        <dbReference type="Proteomes" id="UP000823963"/>
    </source>
</evidence>
<feature type="transmembrane region" description="Helical" evidence="2">
    <location>
        <begin position="16"/>
        <end position="34"/>
    </location>
</feature>
<dbReference type="NCBIfam" id="TIGR00426">
    <property type="entry name" value="competence protein ComEA helix-hairpin-helix repeat region"/>
    <property type="match status" value="1"/>
</dbReference>
<dbReference type="Pfam" id="PF12836">
    <property type="entry name" value="HHH_3"/>
    <property type="match status" value="1"/>
</dbReference>
<dbReference type="EMBL" id="DXFP01000053">
    <property type="protein sequence ID" value="HIX02281.1"/>
    <property type="molecule type" value="Genomic_DNA"/>
</dbReference>
<evidence type="ECO:0000313" key="4">
    <source>
        <dbReference type="EMBL" id="HIX02281.1"/>
    </source>
</evidence>
<accession>A0A9D1UXL7</accession>